<dbReference type="InterPro" id="IPR012675">
    <property type="entry name" value="Beta-grasp_dom_sf"/>
</dbReference>
<gene>
    <name evidence="1" type="ORF">QO192_15550</name>
</gene>
<dbReference type="InterPro" id="IPR016155">
    <property type="entry name" value="Mopterin_synth/thiamin_S_b"/>
</dbReference>
<dbReference type="CDD" id="cd00754">
    <property type="entry name" value="Ubl_MoaD"/>
    <property type="match status" value="1"/>
</dbReference>
<dbReference type="Proteomes" id="UP001568894">
    <property type="component" value="Unassembled WGS sequence"/>
</dbReference>
<dbReference type="RefSeq" id="WP_371572058.1">
    <property type="nucleotide sequence ID" value="NZ_JASMRN010000018.1"/>
</dbReference>
<evidence type="ECO:0000313" key="1">
    <source>
        <dbReference type="EMBL" id="MEZ7516693.1"/>
    </source>
</evidence>
<reference evidence="1 2" key="1">
    <citation type="submission" date="2023-05" db="EMBL/GenBank/DDBJ databases">
        <title>Adaptations of aquatic viruses from atmosphere-close ecosystems of the Central Arctic Ocean.</title>
        <authorList>
            <person name="Rahlff J."/>
            <person name="Holmfeldt K."/>
        </authorList>
    </citation>
    <scope>NUCLEOTIDE SEQUENCE [LARGE SCALE GENOMIC DNA]</scope>
    <source>
        <strain evidence="1 2">Arc14</strain>
    </source>
</reference>
<dbReference type="EMBL" id="JASMRN010000018">
    <property type="protein sequence ID" value="MEZ7516693.1"/>
    <property type="molecule type" value="Genomic_DNA"/>
</dbReference>
<organism evidence="1 2">
    <name type="scientific">Flavobacterium frigidarium</name>
    <dbReference type="NCBI Taxonomy" id="99286"/>
    <lineage>
        <taxon>Bacteria</taxon>
        <taxon>Pseudomonadati</taxon>
        <taxon>Bacteroidota</taxon>
        <taxon>Flavobacteriia</taxon>
        <taxon>Flavobacteriales</taxon>
        <taxon>Flavobacteriaceae</taxon>
        <taxon>Flavobacterium</taxon>
    </lineage>
</organism>
<evidence type="ECO:0000313" key="2">
    <source>
        <dbReference type="Proteomes" id="UP001568894"/>
    </source>
</evidence>
<comment type="caution">
    <text evidence="1">The sequence shown here is derived from an EMBL/GenBank/DDBJ whole genome shotgun (WGS) entry which is preliminary data.</text>
</comment>
<dbReference type="Gene3D" id="3.10.20.30">
    <property type="match status" value="1"/>
</dbReference>
<dbReference type="InterPro" id="IPR003749">
    <property type="entry name" value="ThiS/MoaD-like"/>
</dbReference>
<accession>A0ABV4KJQ1</accession>
<name>A0ABV4KJQ1_9FLAO</name>
<dbReference type="Pfam" id="PF02597">
    <property type="entry name" value="ThiS"/>
    <property type="match status" value="1"/>
</dbReference>
<protein>
    <submittedName>
        <fullName evidence="1">MoaD/ThiS family protein</fullName>
    </submittedName>
</protein>
<keyword evidence="2" id="KW-1185">Reference proteome</keyword>
<dbReference type="SUPFAM" id="SSF54285">
    <property type="entry name" value="MoaD/ThiS"/>
    <property type="match status" value="1"/>
</dbReference>
<proteinExistence type="predicted"/>
<sequence length="78" mass="8555">MRIKIKYFGMIAEATAKSEEFVEVDDAIAIVDLKQMLIDKYKLASIESLQVAVNQELGYDGRLQGGDELAFLPAFAGG</sequence>